<evidence type="ECO:0000256" key="7">
    <source>
        <dbReference type="ARBA" id="ARBA00022840"/>
    </source>
</evidence>
<reference evidence="13" key="1">
    <citation type="submission" date="2017-01" db="EMBL/GenBank/DDBJ databases">
        <authorList>
            <person name="Varghese N."/>
            <person name="Submissions S."/>
        </authorList>
    </citation>
    <scope>NUCLEOTIDE SEQUENCE [LARGE SCALE GENOMIC DNA]</scope>
    <source>
        <strain evidence="13">DSM 23145</strain>
    </source>
</reference>
<comment type="catalytic activity">
    <reaction evidence="1">
        <text>ATP + protein L-histidine = ADP + protein N-phospho-L-histidine.</text>
        <dbReference type="EC" id="2.7.13.3"/>
    </reaction>
</comment>
<feature type="domain" description="Histidine kinase" evidence="11">
    <location>
        <begin position="258"/>
        <end position="445"/>
    </location>
</feature>
<feature type="transmembrane region" description="Helical" evidence="10">
    <location>
        <begin position="194"/>
        <end position="213"/>
    </location>
</feature>
<feature type="transmembrane region" description="Helical" evidence="10">
    <location>
        <begin position="162"/>
        <end position="182"/>
    </location>
</feature>
<evidence type="ECO:0000256" key="6">
    <source>
        <dbReference type="ARBA" id="ARBA00022777"/>
    </source>
</evidence>
<dbReference type="InterPro" id="IPR011712">
    <property type="entry name" value="Sig_transdc_His_kin_sub3_dim/P"/>
</dbReference>
<dbReference type="SUPFAM" id="SSF55874">
    <property type="entry name" value="ATPase domain of HSP90 chaperone/DNA topoisomerase II/histidine kinase"/>
    <property type="match status" value="1"/>
</dbReference>
<feature type="transmembrane region" description="Helical" evidence="10">
    <location>
        <begin position="5"/>
        <end position="20"/>
    </location>
</feature>
<evidence type="ECO:0000256" key="8">
    <source>
        <dbReference type="ARBA" id="ARBA00023012"/>
    </source>
</evidence>
<accession>A0A1N7M3X6</accession>
<keyword evidence="3" id="KW-0597">Phosphoprotein</keyword>
<dbReference type="CDD" id="cd16917">
    <property type="entry name" value="HATPase_UhpB-NarQ-NarX-like"/>
    <property type="match status" value="1"/>
</dbReference>
<keyword evidence="4" id="KW-0808">Transferase</keyword>
<gene>
    <name evidence="12" type="ORF">SAMN05421789_10773</name>
</gene>
<keyword evidence="9" id="KW-0175">Coiled coil</keyword>
<dbReference type="STRING" id="713588.SAMN05421789_10773"/>
<dbReference type="Pfam" id="PF07730">
    <property type="entry name" value="HisKA_3"/>
    <property type="match status" value="1"/>
</dbReference>
<dbReference type="Gene3D" id="3.30.565.10">
    <property type="entry name" value="Histidine kinase-like ATPase, C-terminal domain"/>
    <property type="match status" value="1"/>
</dbReference>
<evidence type="ECO:0000256" key="10">
    <source>
        <dbReference type="SAM" id="Phobius"/>
    </source>
</evidence>
<feature type="coiled-coil region" evidence="9">
    <location>
        <begin position="231"/>
        <end position="258"/>
    </location>
</feature>
<evidence type="ECO:0000256" key="9">
    <source>
        <dbReference type="SAM" id="Coils"/>
    </source>
</evidence>
<evidence type="ECO:0000313" key="13">
    <source>
        <dbReference type="Proteomes" id="UP000185839"/>
    </source>
</evidence>
<keyword evidence="6 12" id="KW-0418">Kinase</keyword>
<keyword evidence="13" id="KW-1185">Reference proteome</keyword>
<dbReference type="GO" id="GO:0016020">
    <property type="term" value="C:membrane"/>
    <property type="evidence" value="ECO:0007669"/>
    <property type="project" value="InterPro"/>
</dbReference>
<dbReference type="PANTHER" id="PTHR24421:SF10">
    <property type="entry name" value="NITRATE_NITRITE SENSOR PROTEIN NARQ"/>
    <property type="match status" value="1"/>
</dbReference>
<dbReference type="PANTHER" id="PTHR24421">
    <property type="entry name" value="NITRATE/NITRITE SENSOR PROTEIN NARX-RELATED"/>
    <property type="match status" value="1"/>
</dbReference>
<dbReference type="InterPro" id="IPR003594">
    <property type="entry name" value="HATPase_dom"/>
</dbReference>
<dbReference type="Proteomes" id="UP000185839">
    <property type="component" value="Unassembled WGS sequence"/>
</dbReference>
<dbReference type="InterPro" id="IPR050482">
    <property type="entry name" value="Sensor_HK_TwoCompSys"/>
</dbReference>
<dbReference type="Pfam" id="PF07695">
    <property type="entry name" value="7TMR-DISM_7TM"/>
    <property type="match status" value="1"/>
</dbReference>
<dbReference type="EMBL" id="FTOI01000007">
    <property type="protein sequence ID" value="SIS80742.1"/>
    <property type="molecule type" value="Genomic_DNA"/>
</dbReference>
<dbReference type="InterPro" id="IPR005467">
    <property type="entry name" value="His_kinase_dom"/>
</dbReference>
<dbReference type="Gene3D" id="1.20.5.1930">
    <property type="match status" value="1"/>
</dbReference>
<keyword evidence="10" id="KW-0472">Membrane</keyword>
<dbReference type="InterPro" id="IPR011623">
    <property type="entry name" value="7TMR_DISM_rcpt_extracell_dom1"/>
</dbReference>
<evidence type="ECO:0000259" key="11">
    <source>
        <dbReference type="PROSITE" id="PS50109"/>
    </source>
</evidence>
<evidence type="ECO:0000256" key="4">
    <source>
        <dbReference type="ARBA" id="ARBA00022679"/>
    </source>
</evidence>
<proteinExistence type="predicted"/>
<protein>
    <recommendedName>
        <fullName evidence="2">histidine kinase</fullName>
        <ecNumber evidence="2">2.7.13.3</ecNumber>
    </recommendedName>
</protein>
<dbReference type="GO" id="GO:0000155">
    <property type="term" value="F:phosphorelay sensor kinase activity"/>
    <property type="evidence" value="ECO:0007669"/>
    <property type="project" value="InterPro"/>
</dbReference>
<evidence type="ECO:0000256" key="3">
    <source>
        <dbReference type="ARBA" id="ARBA00022553"/>
    </source>
</evidence>
<dbReference type="GO" id="GO:0046983">
    <property type="term" value="F:protein dimerization activity"/>
    <property type="evidence" value="ECO:0007669"/>
    <property type="project" value="InterPro"/>
</dbReference>
<dbReference type="PROSITE" id="PS50109">
    <property type="entry name" value="HIS_KIN"/>
    <property type="match status" value="1"/>
</dbReference>
<evidence type="ECO:0000313" key="12">
    <source>
        <dbReference type="EMBL" id="SIS80742.1"/>
    </source>
</evidence>
<feature type="transmembrane region" description="Helical" evidence="10">
    <location>
        <begin position="102"/>
        <end position="123"/>
    </location>
</feature>
<evidence type="ECO:0000256" key="1">
    <source>
        <dbReference type="ARBA" id="ARBA00000085"/>
    </source>
</evidence>
<feature type="transmembrane region" description="Helical" evidence="10">
    <location>
        <begin position="129"/>
        <end position="150"/>
    </location>
</feature>
<evidence type="ECO:0000256" key="5">
    <source>
        <dbReference type="ARBA" id="ARBA00022741"/>
    </source>
</evidence>
<dbReference type="OrthoDB" id="9778366at2"/>
<keyword evidence="7" id="KW-0067">ATP-binding</keyword>
<sequence>MAISFQLFFVIISGVIFVFVKDKSFKYYALYNLFLLLYLLSRNDEFYDQFQNAVGYFLGSHNAEVFTQIFNFYIQIIFYTFYSLFALYFLDLNKRNKKYFNNVLWLLKFLVVLFLFFGVLTFSLKNAELFIALYTFLYLPVMLIVFFLTIVKAVKNSGNHKYFFLFGVIVFVICALISFVGTFVPSLNIGNPMVFFYVGIVIETIFFSLGLAYKIKLMNDERNRIHFMVIRHKHQKQISKLQGLLEGEENERKRIAEELHDGIAGDLSAIKLNLSYLKESINDENNDNVLEDLSEIIDKSCLQIREISHNLSPSPITNYGIVSATRKFCKKIEDLYKIKVNFSYTGEKMELSKIIETHIYRIIQELLNNIVKHSEAQLAEVKITYDDPFIEILVKDNGKGFVLNSRSKGIGLSNIESRVRYMKACVKKESTENGSTFTIMINLNEIPKT</sequence>
<evidence type="ECO:0000256" key="2">
    <source>
        <dbReference type="ARBA" id="ARBA00012438"/>
    </source>
</evidence>
<keyword evidence="10" id="KW-1133">Transmembrane helix</keyword>
<dbReference type="GO" id="GO:0005524">
    <property type="term" value="F:ATP binding"/>
    <property type="evidence" value="ECO:0007669"/>
    <property type="project" value="UniProtKB-KW"/>
</dbReference>
<feature type="transmembrane region" description="Helical" evidence="10">
    <location>
        <begin position="72"/>
        <end position="90"/>
    </location>
</feature>
<name>A0A1N7M3X6_9FLAO</name>
<dbReference type="AlphaFoldDB" id="A0A1N7M3X6"/>
<keyword evidence="5" id="KW-0547">Nucleotide-binding</keyword>
<organism evidence="12 13">
    <name type="scientific">Kaistella chaponensis</name>
    <dbReference type="NCBI Taxonomy" id="713588"/>
    <lineage>
        <taxon>Bacteria</taxon>
        <taxon>Pseudomonadati</taxon>
        <taxon>Bacteroidota</taxon>
        <taxon>Flavobacteriia</taxon>
        <taxon>Flavobacteriales</taxon>
        <taxon>Weeksellaceae</taxon>
        <taxon>Chryseobacterium group</taxon>
        <taxon>Kaistella</taxon>
    </lineage>
</organism>
<dbReference type="InterPro" id="IPR036890">
    <property type="entry name" value="HATPase_C_sf"/>
</dbReference>
<dbReference type="SMART" id="SM00387">
    <property type="entry name" value="HATPase_c"/>
    <property type="match status" value="1"/>
</dbReference>
<dbReference type="EC" id="2.7.13.3" evidence="2"/>
<keyword evidence="8" id="KW-0902">Two-component regulatory system</keyword>
<keyword evidence="10" id="KW-0812">Transmembrane</keyword>
<dbReference type="Pfam" id="PF02518">
    <property type="entry name" value="HATPase_c"/>
    <property type="match status" value="1"/>
</dbReference>